<reference evidence="1 2" key="1">
    <citation type="journal article" date="2018" name="Mycol. Prog.">
        <title>Coniella lustricola, a new species from submerged detritus.</title>
        <authorList>
            <person name="Raudabaugh D.B."/>
            <person name="Iturriaga T."/>
            <person name="Carver A."/>
            <person name="Mondo S."/>
            <person name="Pangilinan J."/>
            <person name="Lipzen A."/>
            <person name="He G."/>
            <person name="Amirebrahimi M."/>
            <person name="Grigoriev I.V."/>
            <person name="Miller A.N."/>
        </authorList>
    </citation>
    <scope>NUCLEOTIDE SEQUENCE [LARGE SCALE GENOMIC DNA]</scope>
    <source>
        <strain evidence="1 2">B22-T-1</strain>
    </source>
</reference>
<accession>A0A2T3AFL9</accession>
<dbReference type="AlphaFoldDB" id="A0A2T3AFL9"/>
<dbReference type="EMBL" id="KZ678396">
    <property type="protein sequence ID" value="PSR94617.1"/>
    <property type="molecule type" value="Genomic_DNA"/>
</dbReference>
<proteinExistence type="predicted"/>
<sequence length="163" mass="17973">MGVTGKVTCMVRTSQVVNTRPEAPNANSRLPHYGRSERGRAALDQVCTFRASSGVARSFFLANKGRVRTICGGKGQVGWKNRARKPGAEIASLVMGANREEGKEKQAVWTVRLTGFWCPVLPRRMESYVVCLCCPRRRRSGLCERLLESAPHLTSPSPRAQGE</sequence>
<evidence type="ECO:0000313" key="2">
    <source>
        <dbReference type="Proteomes" id="UP000241462"/>
    </source>
</evidence>
<evidence type="ECO:0000313" key="1">
    <source>
        <dbReference type="EMBL" id="PSR94617.1"/>
    </source>
</evidence>
<protein>
    <submittedName>
        <fullName evidence="1">Uncharacterized protein</fullName>
    </submittedName>
</protein>
<dbReference type="Proteomes" id="UP000241462">
    <property type="component" value="Unassembled WGS sequence"/>
</dbReference>
<gene>
    <name evidence="1" type="ORF">BD289DRAFT_131034</name>
</gene>
<dbReference type="InParanoid" id="A0A2T3AFL9"/>
<keyword evidence="2" id="KW-1185">Reference proteome</keyword>
<name>A0A2T3AFL9_9PEZI</name>
<organism evidence="1 2">
    <name type="scientific">Coniella lustricola</name>
    <dbReference type="NCBI Taxonomy" id="2025994"/>
    <lineage>
        <taxon>Eukaryota</taxon>
        <taxon>Fungi</taxon>
        <taxon>Dikarya</taxon>
        <taxon>Ascomycota</taxon>
        <taxon>Pezizomycotina</taxon>
        <taxon>Sordariomycetes</taxon>
        <taxon>Sordariomycetidae</taxon>
        <taxon>Diaporthales</taxon>
        <taxon>Schizoparmaceae</taxon>
        <taxon>Coniella</taxon>
    </lineage>
</organism>